<evidence type="ECO:0000256" key="3">
    <source>
        <dbReference type="ARBA" id="ARBA00022833"/>
    </source>
</evidence>
<protein>
    <submittedName>
        <fullName evidence="8">Uncharacterized protein</fullName>
    </submittedName>
</protein>
<dbReference type="PANTHER" id="PTHR25462:SF302">
    <property type="entry name" value="PROTEIN PML"/>
    <property type="match status" value="1"/>
</dbReference>
<proteinExistence type="predicted"/>
<evidence type="ECO:0000259" key="6">
    <source>
        <dbReference type="PROSITE" id="PS50089"/>
    </source>
</evidence>
<dbReference type="InterPro" id="IPR013083">
    <property type="entry name" value="Znf_RING/FYVE/PHD"/>
</dbReference>
<keyword evidence="5" id="KW-0175">Coiled coil</keyword>
<dbReference type="Gene3D" id="3.30.160.60">
    <property type="entry name" value="Classic Zinc Finger"/>
    <property type="match status" value="1"/>
</dbReference>
<sequence>MCEKCQKEAKNPKLLPCLHTLCLECLEENKPICQCPICRIAIQRASGLPFQDNLLFAHLQAKLNTYRKITTGQDLVCDRCRGAAEFWCSECEEFLCMNCYEAHQWYLKQKSHEAQKLSDLQNDTAQSFLEGARNIYCRGCRKPLCCSCALLDGEHYNAKLYCDIHVEIENRKEELGRMKEDLAEKRKSYVNTRCSIRERLQQLEKVRNETRDQIQAQVEEMIQWIQKKGEELMEKVDQQLCQERRDVEKKLQSTERVVRRMEASERLVEKMNRFASDQEVMDMQPFIKESLEELRKEKLPVVGFWAQTENFADVKSELQALYKRVKGEKGKQISKKPG</sequence>
<organism evidence="8 9">
    <name type="scientific">Phrynosoma platyrhinos</name>
    <name type="common">Desert horned lizard</name>
    <dbReference type="NCBI Taxonomy" id="52577"/>
    <lineage>
        <taxon>Eukaryota</taxon>
        <taxon>Metazoa</taxon>
        <taxon>Chordata</taxon>
        <taxon>Craniata</taxon>
        <taxon>Vertebrata</taxon>
        <taxon>Euteleostomi</taxon>
        <taxon>Lepidosauria</taxon>
        <taxon>Squamata</taxon>
        <taxon>Bifurcata</taxon>
        <taxon>Unidentata</taxon>
        <taxon>Episquamata</taxon>
        <taxon>Toxicofera</taxon>
        <taxon>Iguania</taxon>
        <taxon>Phrynosomatidae</taxon>
        <taxon>Phrynosomatinae</taxon>
        <taxon>Phrynosoma</taxon>
    </lineage>
</organism>
<dbReference type="CDD" id="cd19804">
    <property type="entry name" value="Bbox1_TRIM19_C-V"/>
    <property type="match status" value="1"/>
</dbReference>
<evidence type="ECO:0000256" key="1">
    <source>
        <dbReference type="ARBA" id="ARBA00022723"/>
    </source>
</evidence>
<evidence type="ECO:0000313" key="8">
    <source>
        <dbReference type="EMBL" id="KAH0619863.1"/>
    </source>
</evidence>
<feature type="domain" description="RING-type" evidence="6">
    <location>
        <begin position="2"/>
        <end position="39"/>
    </location>
</feature>
<gene>
    <name evidence="8" type="ORF">JD844_014235</name>
</gene>
<dbReference type="Proteomes" id="UP000826234">
    <property type="component" value="Unassembled WGS sequence"/>
</dbReference>
<evidence type="ECO:0000256" key="5">
    <source>
        <dbReference type="SAM" id="Coils"/>
    </source>
</evidence>
<dbReference type="InterPro" id="IPR000315">
    <property type="entry name" value="Znf_B-box"/>
</dbReference>
<keyword evidence="3" id="KW-0862">Zinc</keyword>
<dbReference type="PROSITE" id="PS50089">
    <property type="entry name" value="ZF_RING_2"/>
    <property type="match status" value="1"/>
</dbReference>
<dbReference type="Pfam" id="PF12126">
    <property type="entry name" value="PML_CC"/>
    <property type="match status" value="1"/>
</dbReference>
<dbReference type="InterPro" id="IPR047153">
    <property type="entry name" value="TRIM45/56/19-like"/>
</dbReference>
<evidence type="ECO:0000256" key="4">
    <source>
        <dbReference type="PROSITE-ProRule" id="PRU00024"/>
    </source>
</evidence>
<dbReference type="PANTHER" id="PTHR25462">
    <property type="entry name" value="BONUS, ISOFORM C-RELATED"/>
    <property type="match status" value="1"/>
</dbReference>
<dbReference type="InterPro" id="IPR001841">
    <property type="entry name" value="Znf_RING"/>
</dbReference>
<keyword evidence="9" id="KW-1185">Reference proteome</keyword>
<dbReference type="Pfam" id="PF22586">
    <property type="entry name" value="ANCHR-like_BBOX"/>
    <property type="match status" value="1"/>
</dbReference>
<name>A0ABQ7SRF3_PHRPL</name>
<dbReference type="SMART" id="SM00184">
    <property type="entry name" value="RING"/>
    <property type="match status" value="1"/>
</dbReference>
<dbReference type="SUPFAM" id="SSF57850">
    <property type="entry name" value="RING/U-box"/>
    <property type="match status" value="1"/>
</dbReference>
<dbReference type="Gene3D" id="3.30.40.10">
    <property type="entry name" value="Zinc/RING finger domain, C3HC4 (zinc finger)"/>
    <property type="match status" value="1"/>
</dbReference>
<accession>A0ABQ7SRF3</accession>
<feature type="domain" description="B box-type" evidence="7">
    <location>
        <begin position="72"/>
        <end position="117"/>
    </location>
</feature>
<evidence type="ECO:0000259" key="7">
    <source>
        <dbReference type="PROSITE" id="PS50119"/>
    </source>
</evidence>
<keyword evidence="2 4" id="KW-0863">Zinc-finger</keyword>
<dbReference type="InterPro" id="IPR017907">
    <property type="entry name" value="Znf_RING_CS"/>
</dbReference>
<keyword evidence="1" id="KW-0479">Metal-binding</keyword>
<reference evidence="8 9" key="1">
    <citation type="journal article" date="2022" name="Gigascience">
        <title>A chromosome-level genome assembly and annotation of the desert horned lizard, Phrynosoma platyrhinos, provides insight into chromosomal rearrangements among reptiles.</title>
        <authorList>
            <person name="Koochekian N."/>
            <person name="Ascanio A."/>
            <person name="Farleigh K."/>
            <person name="Card D.C."/>
            <person name="Schield D.R."/>
            <person name="Castoe T.A."/>
            <person name="Jezkova T."/>
        </authorList>
    </citation>
    <scope>NUCLEOTIDE SEQUENCE [LARGE SCALE GENOMIC DNA]</scope>
    <source>
        <strain evidence="8">NK-2021</strain>
    </source>
</reference>
<dbReference type="InterPro" id="IPR021978">
    <property type="entry name" value="PML-like_CC"/>
</dbReference>
<evidence type="ECO:0000256" key="2">
    <source>
        <dbReference type="ARBA" id="ARBA00022771"/>
    </source>
</evidence>
<evidence type="ECO:0000313" key="9">
    <source>
        <dbReference type="Proteomes" id="UP000826234"/>
    </source>
</evidence>
<comment type="caution">
    <text evidence="8">The sequence shown here is derived from an EMBL/GenBank/DDBJ whole genome shotgun (WGS) entry which is preliminary data.</text>
</comment>
<dbReference type="EMBL" id="JAIPUX010003439">
    <property type="protein sequence ID" value="KAH0619863.1"/>
    <property type="molecule type" value="Genomic_DNA"/>
</dbReference>
<feature type="coiled-coil region" evidence="5">
    <location>
        <begin position="165"/>
        <end position="220"/>
    </location>
</feature>
<dbReference type="PROSITE" id="PS50119">
    <property type="entry name" value="ZF_BBOX"/>
    <property type="match status" value="1"/>
</dbReference>
<dbReference type="PROSITE" id="PS00518">
    <property type="entry name" value="ZF_RING_1"/>
    <property type="match status" value="1"/>
</dbReference>